<dbReference type="Proteomes" id="UP000823775">
    <property type="component" value="Unassembled WGS sequence"/>
</dbReference>
<feature type="non-terminal residue" evidence="1">
    <location>
        <position position="1"/>
    </location>
</feature>
<name>A0ABS8SIE6_DATST</name>
<dbReference type="EMBL" id="JACEIK010000535">
    <property type="protein sequence ID" value="MCD7458682.1"/>
    <property type="molecule type" value="Genomic_DNA"/>
</dbReference>
<protein>
    <submittedName>
        <fullName evidence="1">Uncharacterized protein</fullName>
    </submittedName>
</protein>
<reference evidence="1 2" key="1">
    <citation type="journal article" date="2021" name="BMC Genomics">
        <title>Datura genome reveals duplications of psychoactive alkaloid biosynthetic genes and high mutation rate following tissue culture.</title>
        <authorList>
            <person name="Rajewski A."/>
            <person name="Carter-House D."/>
            <person name="Stajich J."/>
            <person name="Litt A."/>
        </authorList>
    </citation>
    <scope>NUCLEOTIDE SEQUENCE [LARGE SCALE GENOMIC DNA]</scope>
    <source>
        <strain evidence="1">AR-01</strain>
    </source>
</reference>
<proteinExistence type="predicted"/>
<accession>A0ABS8SIE6</accession>
<evidence type="ECO:0000313" key="2">
    <source>
        <dbReference type="Proteomes" id="UP000823775"/>
    </source>
</evidence>
<sequence length="73" mass="7989">VRVLIHTLDGYRSNGFKGCDMYRTSDLVVLKKQCNFVNLMRFVMEFGLGLVLGSVFLGNGGEVAGDNGVMLCI</sequence>
<organism evidence="1 2">
    <name type="scientific">Datura stramonium</name>
    <name type="common">Jimsonweed</name>
    <name type="synonym">Common thornapple</name>
    <dbReference type="NCBI Taxonomy" id="4076"/>
    <lineage>
        <taxon>Eukaryota</taxon>
        <taxon>Viridiplantae</taxon>
        <taxon>Streptophyta</taxon>
        <taxon>Embryophyta</taxon>
        <taxon>Tracheophyta</taxon>
        <taxon>Spermatophyta</taxon>
        <taxon>Magnoliopsida</taxon>
        <taxon>eudicotyledons</taxon>
        <taxon>Gunneridae</taxon>
        <taxon>Pentapetalae</taxon>
        <taxon>asterids</taxon>
        <taxon>lamiids</taxon>
        <taxon>Solanales</taxon>
        <taxon>Solanaceae</taxon>
        <taxon>Solanoideae</taxon>
        <taxon>Datureae</taxon>
        <taxon>Datura</taxon>
    </lineage>
</organism>
<gene>
    <name evidence="1" type="ORF">HAX54_038898</name>
</gene>
<keyword evidence="2" id="KW-1185">Reference proteome</keyword>
<comment type="caution">
    <text evidence="1">The sequence shown here is derived from an EMBL/GenBank/DDBJ whole genome shotgun (WGS) entry which is preliminary data.</text>
</comment>
<evidence type="ECO:0000313" key="1">
    <source>
        <dbReference type="EMBL" id="MCD7458682.1"/>
    </source>
</evidence>